<reference evidence="2" key="1">
    <citation type="journal article" date="2013" name="Diagn. Microbiol. Infect. Dis.">
        <title>A novel metallo-beta-lactamase, IMP-34, in Klebsiella isolates with decreased resistance to imipenem.</title>
        <authorList>
            <person name="Shigemoto N."/>
            <person name="Kayama S."/>
            <person name="Kuwahara R."/>
            <person name="Hisatsune J."/>
            <person name="Kato F."/>
            <person name="Nishio H."/>
            <person name="Yamasaki K."/>
            <person name="Wada Y."/>
            <person name="Sueda T."/>
            <person name="Ohge H."/>
            <person name="Sugai M."/>
        </authorList>
    </citation>
    <scope>NUCLEOTIDE SEQUENCE</scope>
    <source>
        <strain evidence="2">MS5279</strain>
        <plasmid evidence="2">pKOI-34</plasmid>
    </source>
</reference>
<evidence type="ECO:0000313" key="2">
    <source>
        <dbReference type="EMBL" id="BAP75854.1"/>
    </source>
</evidence>
<protein>
    <recommendedName>
        <fullName evidence="1">HTH cro/C1-type domain-containing protein</fullName>
    </recommendedName>
</protein>
<dbReference type="InterPro" id="IPR001387">
    <property type="entry name" value="Cro/C1-type_HTH"/>
</dbReference>
<dbReference type="PROSITE" id="PS50943">
    <property type="entry name" value="HTH_CROC1"/>
    <property type="match status" value="1"/>
</dbReference>
<accession>A0A097ZMI1</accession>
<dbReference type="GO" id="GO:0003677">
    <property type="term" value="F:DNA binding"/>
    <property type="evidence" value="ECO:0007669"/>
    <property type="project" value="InterPro"/>
</dbReference>
<feature type="domain" description="HTH cro/C1-type" evidence="1">
    <location>
        <begin position="6"/>
        <end position="60"/>
    </location>
</feature>
<dbReference type="InterPro" id="IPR010982">
    <property type="entry name" value="Lambda_DNA-bd_dom_sf"/>
</dbReference>
<sequence>MTGFDLILWRRGLNWTQERAAAELGISRTSLVKYEDGETVPRTIQLATVALTLKAEWPTMKTMSKDRLMRQLKYEVLRIDNE</sequence>
<dbReference type="CDD" id="cd00093">
    <property type="entry name" value="HTH_XRE"/>
    <property type="match status" value="1"/>
</dbReference>
<name>A0A097ZMI1_KLEOX</name>
<dbReference type="EMBL" id="AB715422">
    <property type="protein sequence ID" value="BAP75854.1"/>
    <property type="molecule type" value="Genomic_DNA"/>
</dbReference>
<dbReference type="Pfam" id="PF01381">
    <property type="entry name" value="HTH_3"/>
    <property type="match status" value="1"/>
</dbReference>
<evidence type="ECO:0000259" key="1">
    <source>
        <dbReference type="PROSITE" id="PS50943"/>
    </source>
</evidence>
<dbReference type="RefSeq" id="WP_232565544.1">
    <property type="nucleotide sequence ID" value="NZ_ABFNOZ020000089.1"/>
</dbReference>
<keyword evidence="2" id="KW-0614">Plasmid</keyword>
<dbReference type="SUPFAM" id="SSF47413">
    <property type="entry name" value="lambda repressor-like DNA-binding domains"/>
    <property type="match status" value="1"/>
</dbReference>
<dbReference type="SMART" id="SM00530">
    <property type="entry name" value="HTH_XRE"/>
    <property type="match status" value="1"/>
</dbReference>
<dbReference type="AlphaFoldDB" id="A0A097ZMI1"/>
<proteinExistence type="predicted"/>
<geneLocation type="plasmid" evidence="2">
    <name>pKOI-34</name>
</geneLocation>
<organism evidence="2">
    <name type="scientific">Klebsiella oxytoca</name>
    <dbReference type="NCBI Taxonomy" id="571"/>
    <lineage>
        <taxon>Bacteria</taxon>
        <taxon>Pseudomonadati</taxon>
        <taxon>Pseudomonadota</taxon>
        <taxon>Gammaproteobacteria</taxon>
        <taxon>Enterobacterales</taxon>
        <taxon>Enterobacteriaceae</taxon>
        <taxon>Klebsiella/Raoultella group</taxon>
        <taxon>Klebsiella</taxon>
    </lineage>
</organism>
<dbReference type="Gene3D" id="1.10.260.40">
    <property type="entry name" value="lambda repressor-like DNA-binding domains"/>
    <property type="match status" value="1"/>
</dbReference>